<sequence>MLLHWSLPRLAVAFCHFSLVLSQTYTKCDPLKKSCPPNPALGKSVTFDLTKGPPADWSASKDIKYDSNGGSFTINKDGVKAEIQSNFYIMFGKIEATLKVSPGKGIVSSVVVQSECGDEIDLEWIGGDNMQLQTNYYAKRNPDHTRAGYHPNPNNQNEFRTYTVDWDSDRIIWQIDGETIRVATSAAGNYPQTPSYIKVGNWAGGDPSQNPPGTVQWAGGPVDYSLAPFTMQIKSIKVTDYSTGKQYEYKDKTGNWQSIEAVDGKVNSHNPGDDTETPSTTTTSTTASTTGTPTQTNCGPKESSGATCTNEPSASRKPTPTGTDSSSGGNQAKGTESAPTPSDINVPSGASTQGRMQLVAGVACILFSALMATF</sequence>
<dbReference type="SUPFAM" id="SSF49899">
    <property type="entry name" value="Concanavalin A-like lectins/glucanases"/>
    <property type="match status" value="1"/>
</dbReference>
<dbReference type="PANTHER" id="PTHR10963:SF68">
    <property type="entry name" value="GLYCOSIDASE CRH1-RELATED"/>
    <property type="match status" value="1"/>
</dbReference>
<dbReference type="GO" id="GO:0009277">
    <property type="term" value="C:fungal-type cell wall"/>
    <property type="evidence" value="ECO:0007669"/>
    <property type="project" value="TreeGrafter"/>
</dbReference>
<dbReference type="GO" id="GO:0005975">
    <property type="term" value="P:carbohydrate metabolic process"/>
    <property type="evidence" value="ECO:0007669"/>
    <property type="project" value="InterPro"/>
</dbReference>
<evidence type="ECO:0000256" key="20">
    <source>
        <dbReference type="SAM" id="SignalP"/>
    </source>
</evidence>
<accession>A0A8H7YZR9</accession>
<evidence type="ECO:0000256" key="14">
    <source>
        <dbReference type="ARBA" id="ARBA00023316"/>
    </source>
</evidence>
<comment type="subcellular location">
    <subcellularLocation>
        <location evidence="2">Cell envelope</location>
    </subcellularLocation>
    <subcellularLocation>
        <location evidence="3">Membrane</location>
        <topology evidence="3">Lipid-anchor</topology>
        <topology evidence="3">GPI-anchor</topology>
    </subcellularLocation>
</comment>
<feature type="signal peptide" evidence="20">
    <location>
        <begin position="1"/>
        <end position="22"/>
    </location>
</feature>
<evidence type="ECO:0000256" key="5">
    <source>
        <dbReference type="ARBA" id="ARBA00022676"/>
    </source>
</evidence>
<dbReference type="InterPro" id="IPR050546">
    <property type="entry name" value="Glycosyl_Hydrlase_16"/>
</dbReference>
<gene>
    <name evidence="22" type="ORF">I7I52_10655</name>
</gene>
<dbReference type="EC" id="3.2.-.-" evidence="16"/>
<keyword evidence="11" id="KW-0325">Glycoprotein</keyword>
<evidence type="ECO:0000256" key="15">
    <source>
        <dbReference type="ARBA" id="ARBA00038074"/>
    </source>
</evidence>
<feature type="chain" id="PRO_5034053985" description="Crh-like protein" evidence="20">
    <location>
        <begin position="23"/>
        <end position="374"/>
    </location>
</feature>
<evidence type="ECO:0000256" key="4">
    <source>
        <dbReference type="ARBA" id="ARBA00022622"/>
    </source>
</evidence>
<feature type="active site" description="Nucleophile" evidence="17">
    <location>
        <position position="119"/>
    </location>
</feature>
<keyword evidence="4" id="KW-0336">GPI-anchor</keyword>
<evidence type="ECO:0000256" key="13">
    <source>
        <dbReference type="ARBA" id="ARBA00023295"/>
    </source>
</evidence>
<feature type="compositionally biased region" description="Polar residues" evidence="19">
    <location>
        <begin position="304"/>
        <end position="350"/>
    </location>
</feature>
<feature type="disulfide bond" evidence="18">
    <location>
        <begin position="28"/>
        <end position="35"/>
    </location>
</feature>
<dbReference type="Gene3D" id="2.60.120.200">
    <property type="match status" value="1"/>
</dbReference>
<keyword evidence="14" id="KW-0961">Cell wall biogenesis/degradation</keyword>
<proteinExistence type="inferred from homology"/>
<dbReference type="VEuPathDB" id="FungiDB:I7I52_10655"/>
<keyword evidence="10 18" id="KW-1015">Disulfide bond</keyword>
<evidence type="ECO:0000256" key="17">
    <source>
        <dbReference type="PIRSR" id="PIRSR037299-1"/>
    </source>
</evidence>
<dbReference type="GO" id="GO:0008843">
    <property type="term" value="F:endochitinase activity"/>
    <property type="evidence" value="ECO:0007669"/>
    <property type="project" value="UniProtKB-EC"/>
</dbReference>
<comment type="caution">
    <text evidence="22">The sequence shown here is derived from an EMBL/GenBank/DDBJ whole genome shotgun (WGS) entry which is preliminary data.</text>
</comment>
<evidence type="ECO:0000256" key="6">
    <source>
        <dbReference type="ARBA" id="ARBA00022679"/>
    </source>
</evidence>
<dbReference type="PIRSF" id="PIRSF037299">
    <property type="entry name" value="Glycosidase_CRH1_prd"/>
    <property type="match status" value="1"/>
</dbReference>
<reference evidence="22 23" key="1">
    <citation type="submission" date="2021-01" db="EMBL/GenBank/DDBJ databases">
        <title>Chromosome-level genome assembly of a human fungal pathogen reveals clustering of transcriptionally co-regulated genes.</title>
        <authorList>
            <person name="Voorhies M."/>
            <person name="Cohen S."/>
            <person name="Shea T.P."/>
            <person name="Petrus S."/>
            <person name="Munoz J.F."/>
            <person name="Poplawski S."/>
            <person name="Goldman W.E."/>
            <person name="Michael T."/>
            <person name="Cuomo C.A."/>
            <person name="Sil A."/>
            <person name="Beyhan S."/>
        </authorList>
    </citation>
    <scope>NUCLEOTIDE SEQUENCE [LARGE SCALE GENOMIC DNA]</scope>
    <source>
        <strain evidence="22 23">G184AR</strain>
    </source>
</reference>
<feature type="compositionally biased region" description="Low complexity" evidence="19">
    <location>
        <begin position="277"/>
        <end position="296"/>
    </location>
</feature>
<keyword evidence="12" id="KW-0449">Lipoprotein</keyword>
<dbReference type="GO" id="GO:0016757">
    <property type="term" value="F:glycosyltransferase activity"/>
    <property type="evidence" value="ECO:0007669"/>
    <property type="project" value="UniProtKB-KW"/>
</dbReference>
<dbReference type="PANTHER" id="PTHR10963">
    <property type="entry name" value="GLYCOSYL HYDROLASE-RELATED"/>
    <property type="match status" value="1"/>
</dbReference>
<feature type="domain" description="GH16" evidence="21">
    <location>
        <begin position="31"/>
        <end position="233"/>
    </location>
</feature>
<dbReference type="InterPro" id="IPR000757">
    <property type="entry name" value="Beta-glucanase-like"/>
</dbReference>
<comment type="catalytic activity">
    <reaction evidence="1">
        <text>Random endo-hydrolysis of N-acetyl-beta-D-glucosaminide (1-&gt;4)-beta-linkages in chitin and chitodextrins.</text>
        <dbReference type="EC" id="3.2.1.14"/>
    </reaction>
</comment>
<evidence type="ECO:0000256" key="9">
    <source>
        <dbReference type="ARBA" id="ARBA00023136"/>
    </source>
</evidence>
<name>A0A8H7YZR9_AJECA</name>
<evidence type="ECO:0000256" key="2">
    <source>
        <dbReference type="ARBA" id="ARBA00004196"/>
    </source>
</evidence>
<dbReference type="CDD" id="cd02183">
    <property type="entry name" value="GH16_fungal_CRH1_transglycosylase"/>
    <property type="match status" value="1"/>
</dbReference>
<protein>
    <recommendedName>
        <fullName evidence="16">Crh-like protein</fullName>
        <ecNumber evidence="16">3.2.-.-</ecNumber>
    </recommendedName>
</protein>
<evidence type="ECO:0000256" key="19">
    <source>
        <dbReference type="SAM" id="MobiDB-lite"/>
    </source>
</evidence>
<evidence type="ECO:0000256" key="8">
    <source>
        <dbReference type="ARBA" id="ARBA00022801"/>
    </source>
</evidence>
<dbReference type="EMBL" id="JAEVHI010000002">
    <property type="protein sequence ID" value="KAG5300116.1"/>
    <property type="molecule type" value="Genomic_DNA"/>
</dbReference>
<keyword evidence="8 16" id="KW-0378">Hydrolase</keyword>
<evidence type="ECO:0000313" key="23">
    <source>
        <dbReference type="Proteomes" id="UP000670092"/>
    </source>
</evidence>
<feature type="region of interest" description="Disordered" evidence="19">
    <location>
        <begin position="262"/>
        <end position="350"/>
    </location>
</feature>
<dbReference type="AlphaFoldDB" id="A0A8H7YZR9"/>
<evidence type="ECO:0000256" key="16">
    <source>
        <dbReference type="PIRNR" id="PIRNR037299"/>
    </source>
</evidence>
<evidence type="ECO:0000256" key="11">
    <source>
        <dbReference type="ARBA" id="ARBA00023180"/>
    </source>
</evidence>
<dbReference type="InterPro" id="IPR017168">
    <property type="entry name" value="CHR-like"/>
</dbReference>
<feature type="active site" description="Proton donor" evidence="17">
    <location>
        <position position="123"/>
    </location>
</feature>
<evidence type="ECO:0000313" key="22">
    <source>
        <dbReference type="EMBL" id="KAG5300116.1"/>
    </source>
</evidence>
<evidence type="ECO:0000256" key="1">
    <source>
        <dbReference type="ARBA" id="ARBA00000822"/>
    </source>
</evidence>
<dbReference type="GO" id="GO:0031505">
    <property type="term" value="P:fungal-type cell wall organization"/>
    <property type="evidence" value="ECO:0007669"/>
    <property type="project" value="TreeGrafter"/>
</dbReference>
<dbReference type="PROSITE" id="PS51762">
    <property type="entry name" value="GH16_2"/>
    <property type="match status" value="1"/>
</dbReference>
<keyword evidence="9 16" id="KW-0472">Membrane</keyword>
<dbReference type="InterPro" id="IPR013320">
    <property type="entry name" value="ConA-like_dom_sf"/>
</dbReference>
<evidence type="ECO:0000259" key="21">
    <source>
        <dbReference type="PROSITE" id="PS51762"/>
    </source>
</evidence>
<dbReference type="Proteomes" id="UP000670092">
    <property type="component" value="Unassembled WGS sequence"/>
</dbReference>
<keyword evidence="5" id="KW-0328">Glycosyltransferase</keyword>
<dbReference type="GO" id="GO:0098552">
    <property type="term" value="C:side of membrane"/>
    <property type="evidence" value="ECO:0007669"/>
    <property type="project" value="UniProtKB-KW"/>
</dbReference>
<keyword evidence="6" id="KW-0808">Transferase</keyword>
<dbReference type="OrthoDB" id="4781at2759"/>
<keyword evidence="13" id="KW-0326">Glycosidase</keyword>
<evidence type="ECO:0000256" key="12">
    <source>
        <dbReference type="ARBA" id="ARBA00023288"/>
    </source>
</evidence>
<evidence type="ECO:0000256" key="18">
    <source>
        <dbReference type="PIRSR" id="PIRSR037299-2"/>
    </source>
</evidence>
<comment type="similarity">
    <text evidence="15">Belongs to the glycosyl hydrolase 16 family. CRH1 subfamily.</text>
</comment>
<organism evidence="22 23">
    <name type="scientific">Ajellomyces capsulatus</name>
    <name type="common">Darling's disease fungus</name>
    <name type="synonym">Histoplasma capsulatum</name>
    <dbReference type="NCBI Taxonomy" id="5037"/>
    <lineage>
        <taxon>Eukaryota</taxon>
        <taxon>Fungi</taxon>
        <taxon>Dikarya</taxon>
        <taxon>Ascomycota</taxon>
        <taxon>Pezizomycotina</taxon>
        <taxon>Eurotiomycetes</taxon>
        <taxon>Eurotiomycetidae</taxon>
        <taxon>Onygenales</taxon>
        <taxon>Ajellomycetaceae</taxon>
        <taxon>Histoplasma</taxon>
    </lineage>
</organism>
<evidence type="ECO:0000256" key="7">
    <source>
        <dbReference type="ARBA" id="ARBA00022729"/>
    </source>
</evidence>
<evidence type="ECO:0000256" key="10">
    <source>
        <dbReference type="ARBA" id="ARBA00023157"/>
    </source>
</evidence>
<keyword evidence="7 20" id="KW-0732">Signal</keyword>
<dbReference type="Pfam" id="PF00722">
    <property type="entry name" value="Glyco_hydro_16"/>
    <property type="match status" value="1"/>
</dbReference>
<evidence type="ECO:0000256" key="3">
    <source>
        <dbReference type="ARBA" id="ARBA00004589"/>
    </source>
</evidence>